<reference evidence="2 3" key="1">
    <citation type="submission" date="2018-03" db="EMBL/GenBank/DDBJ databases">
        <title>Genome sequence of Clostridium luticellarii DSM 29923.</title>
        <authorList>
            <person name="Poehlein A."/>
            <person name="Daniel R."/>
        </authorList>
    </citation>
    <scope>NUCLEOTIDE SEQUENCE [LARGE SCALE GENOMIC DNA]</scope>
    <source>
        <strain evidence="2 3">DSM 29923</strain>
    </source>
</reference>
<comment type="caution">
    <text evidence="2">The sequence shown here is derived from an EMBL/GenBank/DDBJ whole genome shotgun (WGS) entry which is preliminary data.</text>
</comment>
<keyword evidence="1" id="KW-0812">Transmembrane</keyword>
<dbReference type="RefSeq" id="WP_242977560.1">
    <property type="nucleotide sequence ID" value="NZ_JALCQA010000007.1"/>
</dbReference>
<feature type="transmembrane region" description="Helical" evidence="1">
    <location>
        <begin position="81"/>
        <end position="100"/>
    </location>
</feature>
<keyword evidence="1" id="KW-0472">Membrane</keyword>
<evidence type="ECO:0000313" key="3">
    <source>
        <dbReference type="Proteomes" id="UP000237798"/>
    </source>
</evidence>
<keyword evidence="1" id="KW-1133">Transmembrane helix</keyword>
<dbReference type="EMBL" id="PVXP01000031">
    <property type="protein sequence ID" value="PRR84830.1"/>
    <property type="molecule type" value="Genomic_DNA"/>
</dbReference>
<protein>
    <recommendedName>
        <fullName evidence="4">Zinc-finger domain-containing protein</fullName>
    </recommendedName>
</protein>
<sequence length="152" mass="17397">MSDDLFNSSGHIKNSALKRFRDGNLNDIELVILSKHIESCEECAEKLTDSFEQVDFLKVPGGFQEEIKDKINRRHEKNRQFFFYSLKVSMAACIALVFVFSSTLNFMASTGVRTLKIKSPQFTVVNSINMKLGNFTNKIIDMEGFNNEIQKK</sequence>
<dbReference type="Proteomes" id="UP000237798">
    <property type="component" value="Unassembled WGS sequence"/>
</dbReference>
<evidence type="ECO:0000313" key="2">
    <source>
        <dbReference type="EMBL" id="PRR84830.1"/>
    </source>
</evidence>
<gene>
    <name evidence="2" type="ORF">CLLU_21720</name>
</gene>
<evidence type="ECO:0008006" key="4">
    <source>
        <dbReference type="Google" id="ProtNLM"/>
    </source>
</evidence>
<organism evidence="2 3">
    <name type="scientific">Clostridium luticellarii</name>
    <dbReference type="NCBI Taxonomy" id="1691940"/>
    <lineage>
        <taxon>Bacteria</taxon>
        <taxon>Bacillati</taxon>
        <taxon>Bacillota</taxon>
        <taxon>Clostridia</taxon>
        <taxon>Eubacteriales</taxon>
        <taxon>Clostridiaceae</taxon>
        <taxon>Clostridium</taxon>
    </lineage>
</organism>
<keyword evidence="3" id="KW-1185">Reference proteome</keyword>
<proteinExistence type="predicted"/>
<accession>A0A2T0BLQ5</accession>
<name>A0A2T0BLQ5_9CLOT</name>
<evidence type="ECO:0000256" key="1">
    <source>
        <dbReference type="SAM" id="Phobius"/>
    </source>
</evidence>
<dbReference type="AlphaFoldDB" id="A0A2T0BLQ5"/>